<evidence type="ECO:0000313" key="3">
    <source>
        <dbReference type="EMBL" id="KIV98258.1"/>
    </source>
</evidence>
<dbReference type="AlphaFoldDB" id="A0A0D2AH43"/>
<evidence type="ECO:0000259" key="2">
    <source>
        <dbReference type="SMART" id="SM00382"/>
    </source>
</evidence>
<dbReference type="HOGENOM" id="CLU_004471_1_1_1"/>
<dbReference type="PANTHER" id="PTHR46411">
    <property type="entry name" value="FAMILY ATPASE, PUTATIVE-RELATED"/>
    <property type="match status" value="1"/>
</dbReference>
<dbReference type="STRING" id="212818.A0A0D2AH43"/>
<dbReference type="SUPFAM" id="SSF52540">
    <property type="entry name" value="P-loop containing nucleoside triphosphate hydrolases"/>
    <property type="match status" value="1"/>
</dbReference>
<keyword evidence="4" id="KW-1185">Reference proteome</keyword>
<dbReference type="Pfam" id="PF00004">
    <property type="entry name" value="AAA"/>
    <property type="match status" value="1"/>
</dbReference>
<feature type="compositionally biased region" description="Basic residues" evidence="1">
    <location>
        <begin position="152"/>
        <end position="167"/>
    </location>
</feature>
<evidence type="ECO:0000313" key="4">
    <source>
        <dbReference type="Proteomes" id="UP000054302"/>
    </source>
</evidence>
<dbReference type="Pfam" id="PF22942">
    <property type="entry name" value="DUF7025"/>
    <property type="match status" value="1"/>
</dbReference>
<dbReference type="Gene3D" id="3.40.50.300">
    <property type="entry name" value="P-loop containing nucleotide triphosphate hydrolases"/>
    <property type="match status" value="1"/>
</dbReference>
<dbReference type="VEuPathDB" id="FungiDB:PV10_01925"/>
<dbReference type="OrthoDB" id="10042665at2759"/>
<dbReference type="GeneID" id="27319770"/>
<feature type="region of interest" description="Disordered" evidence="1">
    <location>
        <begin position="1"/>
        <end position="185"/>
    </location>
</feature>
<feature type="compositionally biased region" description="Acidic residues" evidence="1">
    <location>
        <begin position="576"/>
        <end position="585"/>
    </location>
</feature>
<dbReference type="GO" id="GO:0016887">
    <property type="term" value="F:ATP hydrolysis activity"/>
    <property type="evidence" value="ECO:0007669"/>
    <property type="project" value="InterPro"/>
</dbReference>
<gene>
    <name evidence="3" type="ORF">PV10_01925</name>
</gene>
<dbReference type="OMA" id="FDWENKY"/>
<feature type="compositionally biased region" description="Basic and acidic residues" evidence="1">
    <location>
        <begin position="9"/>
        <end position="20"/>
    </location>
</feature>
<dbReference type="Pfam" id="PF23232">
    <property type="entry name" value="AAA_lid_13"/>
    <property type="match status" value="1"/>
</dbReference>
<dbReference type="InterPro" id="IPR054289">
    <property type="entry name" value="DUF7025"/>
</dbReference>
<feature type="compositionally biased region" description="Acidic residues" evidence="1">
    <location>
        <begin position="137"/>
        <end position="147"/>
    </location>
</feature>
<dbReference type="RefSeq" id="XP_016229832.1">
    <property type="nucleotide sequence ID" value="XM_016366183.1"/>
</dbReference>
<name>A0A0D2AH43_EXOME</name>
<feature type="compositionally biased region" description="Basic residues" evidence="1">
    <location>
        <begin position="99"/>
        <end position="108"/>
    </location>
</feature>
<dbReference type="InterPro" id="IPR056599">
    <property type="entry name" value="AAA_lid_fung"/>
</dbReference>
<feature type="domain" description="AAA+ ATPase" evidence="2">
    <location>
        <begin position="729"/>
        <end position="856"/>
    </location>
</feature>
<dbReference type="CDD" id="cd19481">
    <property type="entry name" value="RecA-like_protease"/>
    <property type="match status" value="1"/>
</dbReference>
<feature type="compositionally biased region" description="Basic and acidic residues" evidence="1">
    <location>
        <begin position="109"/>
        <end position="123"/>
    </location>
</feature>
<organism evidence="3 4">
    <name type="scientific">Exophiala mesophila</name>
    <name type="common">Black yeast-like fungus</name>
    <dbReference type="NCBI Taxonomy" id="212818"/>
    <lineage>
        <taxon>Eukaryota</taxon>
        <taxon>Fungi</taxon>
        <taxon>Dikarya</taxon>
        <taxon>Ascomycota</taxon>
        <taxon>Pezizomycotina</taxon>
        <taxon>Eurotiomycetes</taxon>
        <taxon>Chaetothyriomycetidae</taxon>
        <taxon>Chaetothyriales</taxon>
        <taxon>Herpotrichiellaceae</taxon>
        <taxon>Exophiala</taxon>
    </lineage>
</organism>
<feature type="region of interest" description="Disordered" evidence="1">
    <location>
        <begin position="563"/>
        <end position="610"/>
    </location>
</feature>
<dbReference type="PANTHER" id="PTHR46411:SF1">
    <property type="entry name" value="FAMILY ATPASE, PUTATIVE (AFU_ORTHOLOGUE AFUA_7G05752)-RELATED"/>
    <property type="match status" value="1"/>
</dbReference>
<dbReference type="InterPro" id="IPR003593">
    <property type="entry name" value="AAA+_ATPase"/>
</dbReference>
<dbReference type="SMART" id="SM00382">
    <property type="entry name" value="AAA"/>
    <property type="match status" value="1"/>
</dbReference>
<sequence>MDQTPGATDAKKQERVDTTAERPLVAKSAAIETNKDSPTCKKHPIASSRQKLQKSTSGKHSRRSETDSDSSSGSSSSSSPSSSSSSSSDSDSSIDPAALKKKLKAAKKSKAELKAKTKQLKKESKIRKKKIAALENEASDDSTDDSDDRVRAKVKAVKARAKKKALRRAQLDNNDDSSSSIEYEEDPNSVRLRNMKNQLHDLNFASGFRQPGYAASRGIIPPPINIDHIHPPGRRRIDQVERPLLSDVKPPKVKPGKRASKVAYKRVDQLWDQSIHNFKLTETVKSQDEAVWDQYIFTVRRRFDWEQKYQCTIVDIKSAPLKESLRHIMAGVKGVSLVGETVHMDPNMLFLYLEEMRTYVDSLNNDSIGRKRKERKEMITKAKHLKVMVRWLDKDFAETKKTLYPMLENNQITYDLLWALFKPNEIAYTSTYGDNEEGRAFRMDFSTKESSFMRGSWYNIEGKYLEYDGKVFGLGIIQAEVASFQGVRKISSLECYPLQYHKNPDKLREDLIERGKKFVQLQGMSYKYHNGMAYTKRKKQVLKINIDGRIMVDPAIHRRINPNYSVSNVKPKDGDPGEEEAEEDCGCGNDSSSDNGGHAQNTPSEDTVQEKKRYRAVKLPNGQTAIILVNSKDDVDQDGNPLADQRQGSHHFTEEELLIASPVVLGFAFGEKLWLEFTVSGISDVVFNDQAFDSLVLPDSQKSIVKALVSSHTFHAHRNIDDIISGKGRGLVAVLHGPPGTGKTLTAEGIADLLRCPLYMVSAGDLGTDPSKLEKELQNILDIAHSWGAILLLDEADVFLEQRSIHDIHRNALVSIFLRLLEYFQGILFLTTNRVETFDSAFVSRIHLSLRFQNLTTKAKRTVWKLFIDRVKEQEGVKVSTITETDLNDLSRREVNGRQIKNLVRAAHALAIHEDKSLSMAHIRRVIDVAESFEMDLKGGTGYSDAMRSYT</sequence>
<proteinExistence type="predicted"/>
<protein>
    <recommendedName>
        <fullName evidence="2">AAA+ ATPase domain-containing protein</fullName>
    </recommendedName>
</protein>
<dbReference type="EMBL" id="KN847520">
    <property type="protein sequence ID" value="KIV98258.1"/>
    <property type="molecule type" value="Genomic_DNA"/>
</dbReference>
<dbReference type="InterPro" id="IPR003959">
    <property type="entry name" value="ATPase_AAA_core"/>
</dbReference>
<accession>A0A0D2AH43</accession>
<dbReference type="InterPro" id="IPR027417">
    <property type="entry name" value="P-loop_NTPase"/>
</dbReference>
<feature type="compositionally biased region" description="Polar residues" evidence="1">
    <location>
        <begin position="47"/>
        <end position="56"/>
    </location>
</feature>
<dbReference type="GO" id="GO:0005524">
    <property type="term" value="F:ATP binding"/>
    <property type="evidence" value="ECO:0007669"/>
    <property type="project" value="InterPro"/>
</dbReference>
<dbReference type="Proteomes" id="UP000054302">
    <property type="component" value="Unassembled WGS sequence"/>
</dbReference>
<evidence type="ECO:0000256" key="1">
    <source>
        <dbReference type="SAM" id="MobiDB-lite"/>
    </source>
</evidence>
<feature type="compositionally biased region" description="Low complexity" evidence="1">
    <location>
        <begin position="69"/>
        <end position="93"/>
    </location>
</feature>
<feature type="compositionally biased region" description="Low complexity" evidence="1">
    <location>
        <begin position="586"/>
        <end position="597"/>
    </location>
</feature>
<reference evidence="3 4" key="1">
    <citation type="submission" date="2015-01" db="EMBL/GenBank/DDBJ databases">
        <title>The Genome Sequence of Exophiala mesophila CBS40295.</title>
        <authorList>
            <consortium name="The Broad Institute Genomics Platform"/>
            <person name="Cuomo C."/>
            <person name="de Hoog S."/>
            <person name="Gorbushina A."/>
            <person name="Stielow B."/>
            <person name="Teixiera M."/>
            <person name="Abouelleil A."/>
            <person name="Chapman S.B."/>
            <person name="Priest M."/>
            <person name="Young S.K."/>
            <person name="Wortman J."/>
            <person name="Nusbaum C."/>
            <person name="Birren B."/>
        </authorList>
    </citation>
    <scope>NUCLEOTIDE SEQUENCE [LARGE SCALE GENOMIC DNA]</scope>
    <source>
        <strain evidence="3 4">CBS 40295</strain>
    </source>
</reference>